<feature type="transmembrane region" description="Helical" evidence="5">
    <location>
        <begin position="130"/>
        <end position="152"/>
    </location>
</feature>
<comment type="subcellular location">
    <subcellularLocation>
        <location evidence="1">Membrane</location>
    </subcellularLocation>
</comment>
<feature type="transmembrane region" description="Helical" evidence="5">
    <location>
        <begin position="51"/>
        <end position="72"/>
    </location>
</feature>
<evidence type="ECO:0000256" key="4">
    <source>
        <dbReference type="ARBA" id="ARBA00023136"/>
    </source>
</evidence>
<evidence type="ECO:0000256" key="1">
    <source>
        <dbReference type="ARBA" id="ARBA00004370"/>
    </source>
</evidence>
<dbReference type="AlphaFoldDB" id="A0A2K8KY26"/>
<dbReference type="Pfam" id="PF13664">
    <property type="entry name" value="DUF4149"/>
    <property type="match status" value="1"/>
</dbReference>
<organism evidence="7 8">
    <name type="scientific">Mariprofundus aestuarium</name>
    <dbReference type="NCBI Taxonomy" id="1921086"/>
    <lineage>
        <taxon>Bacteria</taxon>
        <taxon>Pseudomonadati</taxon>
        <taxon>Pseudomonadota</taxon>
        <taxon>Candidatius Mariprofundia</taxon>
        <taxon>Mariprofundales</taxon>
        <taxon>Mariprofundaceae</taxon>
        <taxon>Mariprofundus</taxon>
    </lineage>
</organism>
<sequence length="163" mass="17088">MVNAKCLRIGTLRLCLALMLGLLAVPGYLVAPVLFAKAGAVSMAGMLAGEVFHMANMALILLSAVVITLWLMRSSGMEVGRMRWSLLLLLAALIVTNEYGISPILADLKAQVGSMDLVAKDDPIRQQFGIWHGVSAVLHLISAIAAAGMVALGPTGRGESCSS</sequence>
<evidence type="ECO:0000259" key="6">
    <source>
        <dbReference type="Pfam" id="PF13664"/>
    </source>
</evidence>
<dbReference type="KEGG" id="maes:Ga0123461_1461"/>
<dbReference type="GO" id="GO:0016020">
    <property type="term" value="C:membrane"/>
    <property type="evidence" value="ECO:0007669"/>
    <property type="project" value="UniProtKB-SubCell"/>
</dbReference>
<keyword evidence="4 5" id="KW-0472">Membrane</keyword>
<accession>A0A2K8KY26</accession>
<proteinExistence type="predicted"/>
<keyword evidence="2 5" id="KW-0812">Transmembrane</keyword>
<dbReference type="RefSeq" id="WP_232710076.1">
    <property type="nucleotide sequence ID" value="NZ_CP018799.1"/>
</dbReference>
<name>A0A2K8KY26_MARES</name>
<dbReference type="EMBL" id="CP018799">
    <property type="protein sequence ID" value="ATX79875.1"/>
    <property type="molecule type" value="Genomic_DNA"/>
</dbReference>
<reference evidence="7 8" key="1">
    <citation type="submission" date="2016-12" db="EMBL/GenBank/DDBJ databases">
        <title>Isolation and genomic insights into novel planktonic Zetaproteobacteria from stratified waters of the Chesapeake Bay.</title>
        <authorList>
            <person name="McAllister S.M."/>
            <person name="Kato S."/>
            <person name="Chan C.S."/>
            <person name="Chiu B.K."/>
            <person name="Field E.K."/>
        </authorList>
    </citation>
    <scope>NUCLEOTIDE SEQUENCE [LARGE SCALE GENOMIC DNA]</scope>
    <source>
        <strain evidence="7 8">CP-5</strain>
    </source>
</reference>
<protein>
    <recommendedName>
        <fullName evidence="6">TMEM205-like domain-containing protein</fullName>
    </recommendedName>
</protein>
<keyword evidence="3 5" id="KW-1133">Transmembrane helix</keyword>
<evidence type="ECO:0000256" key="3">
    <source>
        <dbReference type="ARBA" id="ARBA00022989"/>
    </source>
</evidence>
<dbReference type="Proteomes" id="UP000231701">
    <property type="component" value="Chromosome"/>
</dbReference>
<gene>
    <name evidence="7" type="ORF">Ga0123461_1461</name>
</gene>
<evidence type="ECO:0000256" key="5">
    <source>
        <dbReference type="SAM" id="Phobius"/>
    </source>
</evidence>
<evidence type="ECO:0000256" key="2">
    <source>
        <dbReference type="ARBA" id="ARBA00022692"/>
    </source>
</evidence>
<feature type="domain" description="TMEM205-like" evidence="6">
    <location>
        <begin position="14"/>
        <end position="111"/>
    </location>
</feature>
<feature type="transmembrane region" description="Helical" evidence="5">
    <location>
        <begin position="84"/>
        <end position="106"/>
    </location>
</feature>
<evidence type="ECO:0000313" key="7">
    <source>
        <dbReference type="EMBL" id="ATX79875.1"/>
    </source>
</evidence>
<evidence type="ECO:0000313" key="8">
    <source>
        <dbReference type="Proteomes" id="UP000231701"/>
    </source>
</evidence>
<dbReference type="InterPro" id="IPR025423">
    <property type="entry name" value="TMEM205-like"/>
</dbReference>
<keyword evidence="8" id="KW-1185">Reference proteome</keyword>
<feature type="transmembrane region" description="Helical" evidence="5">
    <location>
        <begin position="12"/>
        <end position="31"/>
    </location>
</feature>